<reference evidence="8 9" key="1">
    <citation type="submission" date="2014-11" db="EMBL/GenBank/DDBJ databases">
        <authorList>
            <person name="Wibberg Daniel"/>
        </authorList>
    </citation>
    <scope>NUCLEOTIDE SEQUENCE [LARGE SCALE GENOMIC DNA]</scope>
    <source>
        <strain evidence="8">Rhizoctonia solani AG1-IB 7/3/14</strain>
    </source>
</reference>
<evidence type="ECO:0008006" key="10">
    <source>
        <dbReference type="Google" id="ProtNLM"/>
    </source>
</evidence>
<evidence type="ECO:0000256" key="7">
    <source>
        <dbReference type="SAM" id="MobiDB-lite"/>
    </source>
</evidence>
<dbReference type="GO" id="GO:0003676">
    <property type="term" value="F:nucleic acid binding"/>
    <property type="evidence" value="ECO:0007669"/>
    <property type="project" value="InterPro"/>
</dbReference>
<evidence type="ECO:0000256" key="2">
    <source>
        <dbReference type="ARBA" id="ARBA00022723"/>
    </source>
</evidence>
<protein>
    <recommendedName>
        <fullName evidence="10">Coiled-coil domain-containing protein 16</fullName>
    </recommendedName>
</protein>
<gene>
    <name evidence="8" type="ORF">RSOLAG1IB_01883</name>
</gene>
<evidence type="ECO:0000313" key="9">
    <source>
        <dbReference type="Proteomes" id="UP000059188"/>
    </source>
</evidence>
<feature type="region of interest" description="Disordered" evidence="7">
    <location>
        <begin position="58"/>
        <end position="147"/>
    </location>
</feature>
<evidence type="ECO:0000256" key="4">
    <source>
        <dbReference type="ARBA" id="ARBA00022833"/>
    </source>
</evidence>
<feature type="compositionally biased region" description="Acidic residues" evidence="7">
    <location>
        <begin position="126"/>
        <end position="135"/>
    </location>
</feature>
<keyword evidence="5" id="KW-0539">Nucleus</keyword>
<keyword evidence="9" id="KW-1185">Reference proteome</keyword>
<organism evidence="8 9">
    <name type="scientific">Thanatephorus cucumeris (strain AG1-IB / isolate 7/3/14)</name>
    <name type="common">Lettuce bottom rot fungus</name>
    <name type="synonym">Rhizoctonia solani</name>
    <dbReference type="NCBI Taxonomy" id="1108050"/>
    <lineage>
        <taxon>Eukaryota</taxon>
        <taxon>Fungi</taxon>
        <taxon>Dikarya</taxon>
        <taxon>Basidiomycota</taxon>
        <taxon>Agaricomycotina</taxon>
        <taxon>Agaricomycetes</taxon>
        <taxon>Cantharellales</taxon>
        <taxon>Ceratobasidiaceae</taxon>
        <taxon>Rhizoctonia</taxon>
        <taxon>Rhizoctonia solani AG-1</taxon>
    </lineage>
</organism>
<keyword evidence="4" id="KW-0862">Zinc</keyword>
<keyword evidence="3" id="KW-0863">Zinc-finger</keyword>
<dbReference type="AlphaFoldDB" id="A0A0B7FCU5"/>
<dbReference type="GO" id="GO:0005681">
    <property type="term" value="C:spliceosomal complex"/>
    <property type="evidence" value="ECO:0007669"/>
    <property type="project" value="InterPro"/>
</dbReference>
<feature type="compositionally biased region" description="Basic and acidic residues" evidence="7">
    <location>
        <begin position="63"/>
        <end position="79"/>
    </location>
</feature>
<evidence type="ECO:0000256" key="3">
    <source>
        <dbReference type="ARBA" id="ARBA00022771"/>
    </source>
</evidence>
<dbReference type="OrthoDB" id="77607at2759"/>
<dbReference type="GO" id="GO:0008270">
    <property type="term" value="F:zinc ion binding"/>
    <property type="evidence" value="ECO:0007669"/>
    <property type="project" value="UniProtKB-KW"/>
</dbReference>
<dbReference type="STRING" id="1108050.A0A0B7FCU5"/>
<keyword evidence="6" id="KW-0175">Coiled coil</keyword>
<proteinExistence type="predicted"/>
<evidence type="ECO:0000256" key="5">
    <source>
        <dbReference type="ARBA" id="ARBA00023242"/>
    </source>
</evidence>
<feature type="region of interest" description="Disordered" evidence="7">
    <location>
        <begin position="253"/>
        <end position="289"/>
    </location>
</feature>
<dbReference type="InterPro" id="IPR040050">
    <property type="entry name" value="ZNF830-like"/>
</dbReference>
<name>A0A0B7FCU5_THACB</name>
<dbReference type="PANTHER" id="PTHR13278">
    <property type="entry name" value="ZINC FINGER PROTEIN 830"/>
    <property type="match status" value="1"/>
</dbReference>
<dbReference type="GO" id="GO:0033260">
    <property type="term" value="P:nuclear DNA replication"/>
    <property type="evidence" value="ECO:0007669"/>
    <property type="project" value="TreeGrafter"/>
</dbReference>
<dbReference type="Proteomes" id="UP000059188">
    <property type="component" value="Unassembled WGS sequence"/>
</dbReference>
<accession>A0A0B7FCU5</accession>
<comment type="subcellular location">
    <subcellularLocation>
        <location evidence="1">Nucleus</location>
    </subcellularLocation>
</comment>
<sequence>MSDARSLLRRAKAAESEKRINHPLALYNASGQLRCAACGTTVKPHAWEGHVISKAHRTQAARLRAEEEKEQAKKRKAEENAEMEDADEGKRPRTAEPEPAPPQLESTGGLPADFFSDPSRAPVLGGDDDGDDQEMSSDPVNRESTLDDEFAAFSKAVLQPALKPAALNAYESATVFAEPELVNNVPDGFPAGVTGEVEGETQEVVEETEEEKRQRLQEEERELIMDRLRDEEMAQEEADERVTRLKARLEAVRAGKAQGTAAPAPGPASGVDKKTLLKMLRGKKKPAAS</sequence>
<feature type="compositionally biased region" description="Basic residues" evidence="7">
    <location>
        <begin position="280"/>
        <end position="289"/>
    </location>
</feature>
<dbReference type="EMBL" id="LN679101">
    <property type="protein sequence ID" value="CEL55871.1"/>
    <property type="molecule type" value="Genomic_DNA"/>
</dbReference>
<dbReference type="GO" id="GO:0044773">
    <property type="term" value="P:mitotic DNA damage checkpoint signaling"/>
    <property type="evidence" value="ECO:0007669"/>
    <property type="project" value="TreeGrafter"/>
</dbReference>
<feature type="compositionally biased region" description="Low complexity" evidence="7">
    <location>
        <begin position="254"/>
        <end position="263"/>
    </location>
</feature>
<evidence type="ECO:0000256" key="6">
    <source>
        <dbReference type="SAM" id="Coils"/>
    </source>
</evidence>
<evidence type="ECO:0000313" key="8">
    <source>
        <dbReference type="EMBL" id="CEL55871.1"/>
    </source>
</evidence>
<dbReference type="PANTHER" id="PTHR13278:SF0">
    <property type="entry name" value="ZINC FINGER PROTEIN 830"/>
    <property type="match status" value="1"/>
</dbReference>
<dbReference type="GO" id="GO:0033314">
    <property type="term" value="P:mitotic DNA replication checkpoint signaling"/>
    <property type="evidence" value="ECO:0007669"/>
    <property type="project" value="TreeGrafter"/>
</dbReference>
<keyword evidence="2" id="KW-0479">Metal-binding</keyword>
<evidence type="ECO:0000256" key="1">
    <source>
        <dbReference type="ARBA" id="ARBA00004123"/>
    </source>
</evidence>
<feature type="coiled-coil region" evidence="6">
    <location>
        <begin position="202"/>
        <end position="248"/>
    </location>
</feature>